<evidence type="ECO:0000256" key="7">
    <source>
        <dbReference type="HAMAP-Rule" id="MF_01057"/>
    </source>
</evidence>
<dbReference type="OrthoDB" id="9802090at2"/>
<evidence type="ECO:0000256" key="4">
    <source>
        <dbReference type="ARBA" id="ARBA00022679"/>
    </source>
</evidence>
<keyword evidence="3 7" id="KW-0489">Methyltransferase</keyword>
<feature type="binding site" evidence="7">
    <location>
        <position position="184"/>
    </location>
    <ligand>
        <name>S-adenosyl-L-methionine</name>
        <dbReference type="ChEBI" id="CHEBI:59789"/>
    </ligand>
</feature>
<reference evidence="8 9" key="1">
    <citation type="submission" date="2018-04" db="EMBL/GenBank/DDBJ databases">
        <title>Novel Campyloabacter and Helicobacter Species and Strains.</title>
        <authorList>
            <person name="Mannion A.J."/>
            <person name="Shen Z."/>
            <person name="Fox J.G."/>
        </authorList>
    </citation>
    <scope>NUCLEOTIDE SEQUENCE [LARGE SCALE GENOMIC DNA]</scope>
    <source>
        <strain evidence="8 9">MIT 99-5101</strain>
    </source>
</reference>
<dbReference type="EMBL" id="NXLS01000001">
    <property type="protein sequence ID" value="RDU64398.1"/>
    <property type="molecule type" value="Genomic_DNA"/>
</dbReference>
<keyword evidence="9" id="KW-1185">Reference proteome</keyword>
<dbReference type="GO" id="GO:0008176">
    <property type="term" value="F:tRNA (guanine(46)-N7)-methyltransferase activity"/>
    <property type="evidence" value="ECO:0007669"/>
    <property type="project" value="UniProtKB-UniRule"/>
</dbReference>
<feature type="binding site" evidence="7">
    <location>
        <position position="237"/>
    </location>
    <ligand>
        <name>substrate</name>
    </ligand>
</feature>
<feature type="binding site" evidence="7">
    <location>
        <position position="159"/>
    </location>
    <ligand>
        <name>S-adenosyl-L-methionine</name>
        <dbReference type="ChEBI" id="CHEBI:59789"/>
    </ligand>
</feature>
<dbReference type="PROSITE" id="PS51625">
    <property type="entry name" value="SAM_MT_TRMB"/>
    <property type="match status" value="1"/>
</dbReference>
<dbReference type="PANTHER" id="PTHR23417">
    <property type="entry name" value="3-DEOXY-D-MANNO-OCTULOSONIC-ACID TRANSFERASE/TRNA GUANINE-N 7 - -METHYLTRANSFERASE"/>
    <property type="match status" value="1"/>
</dbReference>
<dbReference type="Proteomes" id="UP000256650">
    <property type="component" value="Unassembled WGS sequence"/>
</dbReference>
<protein>
    <recommendedName>
        <fullName evidence="7">tRNA (guanine-N(7)-)-methyltransferase</fullName>
        <ecNumber evidence="7">2.1.1.33</ecNumber>
    </recommendedName>
    <alternativeName>
        <fullName evidence="7">tRNA (guanine(46)-N(7))-methyltransferase</fullName>
    </alternativeName>
    <alternativeName>
        <fullName evidence="7">tRNA(m7G46)-methyltransferase</fullName>
    </alternativeName>
</protein>
<accession>A0A3D8IGZ8</accession>
<dbReference type="InterPro" id="IPR029063">
    <property type="entry name" value="SAM-dependent_MTases_sf"/>
</dbReference>
<evidence type="ECO:0000256" key="6">
    <source>
        <dbReference type="ARBA" id="ARBA00022694"/>
    </source>
</evidence>
<organism evidence="8 9">
    <name type="scientific">Helicobacter ganmani</name>
    <dbReference type="NCBI Taxonomy" id="60246"/>
    <lineage>
        <taxon>Bacteria</taxon>
        <taxon>Pseudomonadati</taxon>
        <taxon>Campylobacterota</taxon>
        <taxon>Epsilonproteobacteria</taxon>
        <taxon>Campylobacterales</taxon>
        <taxon>Helicobacteraceae</taxon>
        <taxon>Helicobacter</taxon>
    </lineage>
</organism>
<evidence type="ECO:0000313" key="9">
    <source>
        <dbReference type="Proteomes" id="UP000256650"/>
    </source>
</evidence>
<dbReference type="RefSeq" id="WP_115550732.1">
    <property type="nucleotide sequence ID" value="NZ_CAOOIB010000015.1"/>
</dbReference>
<dbReference type="NCBIfam" id="TIGR00091">
    <property type="entry name" value="tRNA (guanosine(46)-N7)-methyltransferase TrmB"/>
    <property type="match status" value="1"/>
</dbReference>
<feature type="binding site" evidence="7">
    <location>
        <position position="267"/>
    </location>
    <ligand>
        <name>substrate</name>
    </ligand>
</feature>
<comment type="caution">
    <text evidence="7">Lacks conserved residue(s) required for the propagation of feature annotation.</text>
</comment>
<dbReference type="Gene3D" id="3.40.50.150">
    <property type="entry name" value="Vaccinia Virus protein VP39"/>
    <property type="match status" value="1"/>
</dbReference>
<feature type="binding site" evidence="7">
    <location>
        <position position="211"/>
    </location>
    <ligand>
        <name>S-adenosyl-L-methionine</name>
        <dbReference type="ChEBI" id="CHEBI:59789"/>
    </ligand>
</feature>
<dbReference type="InterPro" id="IPR055361">
    <property type="entry name" value="tRNA_methyltr_TrmB_bact"/>
</dbReference>
<evidence type="ECO:0000256" key="2">
    <source>
        <dbReference type="ARBA" id="ARBA00003015"/>
    </source>
</evidence>
<comment type="caution">
    <text evidence="8">The sequence shown here is derived from an EMBL/GenBank/DDBJ whole genome shotgun (WGS) entry which is preliminary data.</text>
</comment>
<dbReference type="HAMAP" id="MF_01057">
    <property type="entry name" value="tRNA_methyltr_TrmB"/>
    <property type="match status" value="1"/>
</dbReference>
<keyword evidence="5 7" id="KW-0949">S-adenosyl-L-methionine</keyword>
<dbReference type="EC" id="2.1.1.33" evidence="7"/>
<evidence type="ECO:0000256" key="5">
    <source>
        <dbReference type="ARBA" id="ARBA00022691"/>
    </source>
</evidence>
<name>A0A3D8IGZ8_9HELI</name>
<gene>
    <name evidence="7 8" type="primary">trmB</name>
    <name evidence="8" type="ORF">CQA43_00890</name>
</gene>
<evidence type="ECO:0000256" key="1">
    <source>
        <dbReference type="ARBA" id="ARBA00000142"/>
    </source>
</evidence>
<dbReference type="UniPathway" id="UPA00989"/>
<comment type="pathway">
    <text evidence="7">tRNA modification; N(7)-methylguanine-tRNA biosynthesis.</text>
</comment>
<comment type="catalytic activity">
    <reaction evidence="1 7">
        <text>guanosine(46) in tRNA + S-adenosyl-L-methionine = N(7)-methylguanosine(46) in tRNA + S-adenosyl-L-homocysteine</text>
        <dbReference type="Rhea" id="RHEA:42708"/>
        <dbReference type="Rhea" id="RHEA-COMP:10188"/>
        <dbReference type="Rhea" id="RHEA-COMP:10189"/>
        <dbReference type="ChEBI" id="CHEBI:57856"/>
        <dbReference type="ChEBI" id="CHEBI:59789"/>
        <dbReference type="ChEBI" id="CHEBI:74269"/>
        <dbReference type="ChEBI" id="CHEBI:74480"/>
        <dbReference type="EC" id="2.1.1.33"/>
    </reaction>
</comment>
<evidence type="ECO:0000256" key="3">
    <source>
        <dbReference type="ARBA" id="ARBA00022603"/>
    </source>
</evidence>
<keyword evidence="4 7" id="KW-0808">Transferase</keyword>
<dbReference type="AlphaFoldDB" id="A0A3D8IGZ8"/>
<dbReference type="PANTHER" id="PTHR23417:SF14">
    <property type="entry name" value="PENTACOTRIPEPTIDE-REPEAT REGION OF PRORP DOMAIN-CONTAINING PROTEIN"/>
    <property type="match status" value="1"/>
</dbReference>
<keyword evidence="6 7" id="KW-0819">tRNA processing</keyword>
<evidence type="ECO:0000313" key="8">
    <source>
        <dbReference type="EMBL" id="RDU64398.1"/>
    </source>
</evidence>
<dbReference type="SUPFAM" id="SSF53335">
    <property type="entry name" value="S-adenosyl-L-methionine-dependent methyltransferases"/>
    <property type="match status" value="1"/>
</dbReference>
<dbReference type="GeneID" id="82534851"/>
<dbReference type="CDD" id="cd02440">
    <property type="entry name" value="AdoMet_MTases"/>
    <property type="match status" value="1"/>
</dbReference>
<dbReference type="Pfam" id="PF02390">
    <property type="entry name" value="Methyltransf_4"/>
    <property type="match status" value="1"/>
</dbReference>
<sequence>MPHFKTAQLKLPNLPSKVTHSLGEFCFMQVFHSTQNPHFSLLQVYFIPKDSKEKIKKFFLEIKTRLKAPHKTKETIVHLDKNSRISPIEIIKSALKILMDFQDSILSHNLNGKSQALECKLPFIREIEDFLDFENLLKTFARESQVSKNTNFLPKVWLEIGFGSGRYLLHNAKNYPEILHIGLEIHSPSLEQVARQIGLLGLKNILILSYDARIFLEILPSNTLDKIFVHFPVPWDKQPHRRILSHTFLTQSARVLKEKGHLQLRTDSLDYFNYAKNLAQDFKTDFQIQSHVNAEEAIISKYEARWLRQNKDIYTLEFLALHSSTSRKLDFDFAFLDSAVQPLLFLPKNFQRTKIVQKDYFLHLEDLFISPYDSSSPPCLLKISFGDFNYPQTRYALQTNHLEYFKENPLPTYLNYKAHQQLLQLIQNDFSLYKES</sequence>
<proteinExistence type="inferred from homology"/>
<dbReference type="GO" id="GO:0043527">
    <property type="term" value="C:tRNA methyltransferase complex"/>
    <property type="evidence" value="ECO:0007669"/>
    <property type="project" value="TreeGrafter"/>
</dbReference>
<comment type="similarity">
    <text evidence="7">Belongs to the class I-like SAM-binding methyltransferase superfamily. TrmB family.</text>
</comment>
<dbReference type="InterPro" id="IPR003358">
    <property type="entry name" value="tRNA_(Gua-N-7)_MeTrfase_Trmb"/>
</dbReference>
<comment type="function">
    <text evidence="2 7">Catalyzes the formation of N(7)-methylguanine at position 46 (m7G46) in tRNA.</text>
</comment>